<dbReference type="SUPFAM" id="SSF54786">
    <property type="entry name" value="YcfA/nrd intein domain"/>
    <property type="match status" value="1"/>
</dbReference>
<comment type="caution">
    <text evidence="8">The sequence shown here is derived from an EMBL/GenBank/DDBJ whole genome shotgun (WGS) entry which is preliminary data.</text>
</comment>
<dbReference type="Pfam" id="PF07927">
    <property type="entry name" value="HicA_toxin"/>
    <property type="match status" value="1"/>
</dbReference>
<gene>
    <name evidence="8" type="ORF">A3G99_02750</name>
</gene>
<proteinExistence type="inferred from homology"/>
<evidence type="ECO:0000313" key="9">
    <source>
        <dbReference type="Proteomes" id="UP000176558"/>
    </source>
</evidence>
<organism evidence="8 9">
    <name type="scientific">Candidatus Zambryskibacteria bacterium RIFCSPLOWO2_12_FULL_39_23</name>
    <dbReference type="NCBI Taxonomy" id="1802776"/>
    <lineage>
        <taxon>Bacteria</taxon>
        <taxon>Candidatus Zambryskiibacteriota</taxon>
    </lineage>
</organism>
<sequence length="76" mass="9156">MPRIQSVHWKEFEKFLFRVGCEFKREKGDHRIYWKAGISRPIVIPRDTQLPAFIILNNLRILSISRDEYLKIISKL</sequence>
<keyword evidence="5" id="KW-0378">Hydrolase</keyword>
<accession>A0A1G2URF7</accession>
<reference evidence="8 9" key="1">
    <citation type="journal article" date="2016" name="Nat. Commun.">
        <title>Thousands of microbial genomes shed light on interconnected biogeochemical processes in an aquifer system.</title>
        <authorList>
            <person name="Anantharaman K."/>
            <person name="Brown C.T."/>
            <person name="Hug L.A."/>
            <person name="Sharon I."/>
            <person name="Castelle C.J."/>
            <person name="Probst A.J."/>
            <person name="Thomas B.C."/>
            <person name="Singh A."/>
            <person name="Wilkins M.J."/>
            <person name="Karaoz U."/>
            <person name="Brodie E.L."/>
            <person name="Williams K.H."/>
            <person name="Hubbard S.S."/>
            <person name="Banfield J.F."/>
        </authorList>
    </citation>
    <scope>NUCLEOTIDE SEQUENCE [LARGE SCALE GENOMIC DNA]</scope>
</reference>
<keyword evidence="3" id="KW-0540">Nuclease</keyword>
<keyword evidence="4" id="KW-0255">Endonuclease</keyword>
<evidence type="ECO:0000256" key="2">
    <source>
        <dbReference type="ARBA" id="ARBA00022649"/>
    </source>
</evidence>
<dbReference type="AlphaFoldDB" id="A0A1G2URF7"/>
<dbReference type="GO" id="GO:0016787">
    <property type="term" value="F:hydrolase activity"/>
    <property type="evidence" value="ECO:0007669"/>
    <property type="project" value="UniProtKB-KW"/>
</dbReference>
<evidence type="ECO:0000256" key="4">
    <source>
        <dbReference type="ARBA" id="ARBA00022759"/>
    </source>
</evidence>
<dbReference type="GO" id="GO:0003729">
    <property type="term" value="F:mRNA binding"/>
    <property type="evidence" value="ECO:0007669"/>
    <property type="project" value="InterPro"/>
</dbReference>
<dbReference type="GO" id="GO:0004519">
    <property type="term" value="F:endonuclease activity"/>
    <property type="evidence" value="ECO:0007669"/>
    <property type="project" value="UniProtKB-KW"/>
</dbReference>
<keyword evidence="6" id="KW-0694">RNA-binding</keyword>
<name>A0A1G2URF7_9BACT</name>
<dbReference type="Proteomes" id="UP000176558">
    <property type="component" value="Unassembled WGS sequence"/>
</dbReference>
<dbReference type="InterPro" id="IPR012933">
    <property type="entry name" value="HicA_mRNA_interferase"/>
</dbReference>
<protein>
    <recommendedName>
        <fullName evidence="10">Addiction module toxin, HicA family</fullName>
    </recommendedName>
</protein>
<keyword evidence="7" id="KW-0346">Stress response</keyword>
<keyword evidence="2" id="KW-1277">Toxin-antitoxin system</keyword>
<dbReference type="Gene3D" id="3.30.920.30">
    <property type="entry name" value="Hypothetical protein"/>
    <property type="match status" value="1"/>
</dbReference>
<dbReference type="EMBL" id="MHWT01000024">
    <property type="protein sequence ID" value="OHB11978.1"/>
    <property type="molecule type" value="Genomic_DNA"/>
</dbReference>
<evidence type="ECO:0000256" key="7">
    <source>
        <dbReference type="ARBA" id="ARBA00023016"/>
    </source>
</evidence>
<evidence type="ECO:0000256" key="3">
    <source>
        <dbReference type="ARBA" id="ARBA00022722"/>
    </source>
</evidence>
<evidence type="ECO:0000256" key="1">
    <source>
        <dbReference type="ARBA" id="ARBA00006620"/>
    </source>
</evidence>
<evidence type="ECO:0008006" key="10">
    <source>
        <dbReference type="Google" id="ProtNLM"/>
    </source>
</evidence>
<evidence type="ECO:0000313" key="8">
    <source>
        <dbReference type="EMBL" id="OHB11978.1"/>
    </source>
</evidence>
<comment type="similarity">
    <text evidence="1">Belongs to the HicA mRNA interferase family.</text>
</comment>
<evidence type="ECO:0000256" key="5">
    <source>
        <dbReference type="ARBA" id="ARBA00022801"/>
    </source>
</evidence>
<evidence type="ECO:0000256" key="6">
    <source>
        <dbReference type="ARBA" id="ARBA00022884"/>
    </source>
</evidence>
<dbReference type="InterPro" id="IPR038570">
    <property type="entry name" value="HicA_sf"/>
</dbReference>